<comment type="caution">
    <text evidence="3">The sequence shown here is derived from an EMBL/GenBank/DDBJ whole genome shotgun (WGS) entry which is preliminary data.</text>
</comment>
<feature type="region of interest" description="Disordered" evidence="2">
    <location>
        <begin position="1"/>
        <end position="61"/>
    </location>
</feature>
<feature type="compositionally biased region" description="Low complexity" evidence="2">
    <location>
        <begin position="292"/>
        <end position="304"/>
    </location>
</feature>
<evidence type="ECO:0000256" key="2">
    <source>
        <dbReference type="SAM" id="MobiDB-lite"/>
    </source>
</evidence>
<feature type="region of interest" description="Disordered" evidence="2">
    <location>
        <begin position="78"/>
        <end position="466"/>
    </location>
</feature>
<feature type="compositionally biased region" description="Low complexity" evidence="2">
    <location>
        <begin position="430"/>
        <end position="445"/>
    </location>
</feature>
<evidence type="ECO:0000313" key="4">
    <source>
        <dbReference type="Proteomes" id="UP000311382"/>
    </source>
</evidence>
<gene>
    <name evidence="3" type="ORF">DMC30DRAFT_196815</name>
</gene>
<organism evidence="3 4">
    <name type="scientific">Rhodotorula diobovata</name>
    <dbReference type="NCBI Taxonomy" id="5288"/>
    <lineage>
        <taxon>Eukaryota</taxon>
        <taxon>Fungi</taxon>
        <taxon>Dikarya</taxon>
        <taxon>Basidiomycota</taxon>
        <taxon>Pucciniomycotina</taxon>
        <taxon>Microbotryomycetes</taxon>
        <taxon>Sporidiobolales</taxon>
        <taxon>Sporidiobolaceae</taxon>
        <taxon>Rhodotorula</taxon>
    </lineage>
</organism>
<feature type="compositionally biased region" description="Polar residues" evidence="2">
    <location>
        <begin position="20"/>
        <end position="30"/>
    </location>
</feature>
<accession>A0A5C5FZ88</accession>
<feature type="compositionally biased region" description="Pro residues" evidence="2">
    <location>
        <begin position="163"/>
        <end position="182"/>
    </location>
</feature>
<dbReference type="STRING" id="5288.A0A5C5FZ88"/>
<dbReference type="Proteomes" id="UP000311382">
    <property type="component" value="Unassembled WGS sequence"/>
</dbReference>
<evidence type="ECO:0000256" key="1">
    <source>
        <dbReference type="SAM" id="Coils"/>
    </source>
</evidence>
<feature type="compositionally biased region" description="Low complexity" evidence="2">
    <location>
        <begin position="412"/>
        <end position="422"/>
    </location>
</feature>
<feature type="compositionally biased region" description="Low complexity" evidence="2">
    <location>
        <begin position="275"/>
        <end position="285"/>
    </location>
</feature>
<sequence length="575" mass="59096">MPPFPSFGSTAPAAVIRIPTFQSPTHQRSPTRAPLNREEQRAARLGRRGGSGEAQQWTSLGQLAQAGPASLAHLLAPRKGAAVACATRSEETDRRTKSARRSTRGPPAREAAHDAPAGAAGPVASTSAAAPAPAPTAAVSGADAPPPRPRGPRIPRAALRRPVAPPSPARPVHAPAPAPAPAPAVVCTAADRSPQPPRRLSGTLAAPSRAGKAFRRESAAAGSGAPVPAPASAPAAAVLSAPAKRRRVEQVDVEEDEADGAGAASEPDWGAQKGKVAAVDAPAPAAKRRPRAAGAAKVTGSAAAPDAQPVLETRPAKARPAAPRPKKRAVLEPLLPPGEVVAAASSPQAKKRRRAPVAGTKDATEAEREESSPVAKARKRTVSGGSSRAKKPETSTAPTKDETKPAKRARAKPAALASTMLSPAPPSSPPHVRSSPAPDPDATSSPRPPPRAAGRKKKESAPVAAKEQLHIETLRSKGNAGAVNALDVVIDASKRAFDSLLDDTTGARARRALKLVRARVHSPLVECSALISTHAETSKALKAAKARTKELRAELEEVRAEREEVRAELAARESD</sequence>
<name>A0A5C5FZ88_9BASI</name>
<dbReference type="OrthoDB" id="10690041at2759"/>
<feature type="compositionally biased region" description="Low complexity" evidence="2">
    <location>
        <begin position="106"/>
        <end position="143"/>
    </location>
</feature>
<keyword evidence="4" id="KW-1185">Reference proteome</keyword>
<reference evidence="3 4" key="1">
    <citation type="submission" date="2019-03" db="EMBL/GenBank/DDBJ databases">
        <title>Rhodosporidium diobovatum UCD-FST 08-225 genome sequencing, assembly, and annotation.</title>
        <authorList>
            <person name="Fakankun I.U."/>
            <person name="Fristensky B."/>
            <person name="Levin D.B."/>
        </authorList>
    </citation>
    <scope>NUCLEOTIDE SEQUENCE [LARGE SCALE GENOMIC DNA]</scope>
    <source>
        <strain evidence="3 4">UCD-FST 08-225</strain>
    </source>
</reference>
<proteinExistence type="predicted"/>
<evidence type="ECO:0000313" key="3">
    <source>
        <dbReference type="EMBL" id="TNY21549.1"/>
    </source>
</evidence>
<dbReference type="EMBL" id="SOZI01000041">
    <property type="protein sequence ID" value="TNY21549.1"/>
    <property type="molecule type" value="Genomic_DNA"/>
</dbReference>
<keyword evidence="1" id="KW-0175">Coiled coil</keyword>
<protein>
    <submittedName>
        <fullName evidence="3">Uncharacterized protein</fullName>
    </submittedName>
</protein>
<feature type="compositionally biased region" description="Basic and acidic residues" evidence="2">
    <location>
        <begin position="362"/>
        <end position="371"/>
    </location>
</feature>
<feature type="compositionally biased region" description="Low complexity" evidence="2">
    <location>
        <begin position="219"/>
        <end position="242"/>
    </location>
</feature>
<feature type="coiled-coil region" evidence="1">
    <location>
        <begin position="534"/>
        <end position="575"/>
    </location>
</feature>
<dbReference type="AlphaFoldDB" id="A0A5C5FZ88"/>